<feature type="compositionally biased region" description="Basic and acidic residues" evidence="1">
    <location>
        <begin position="58"/>
        <end position="74"/>
    </location>
</feature>
<gene>
    <name evidence="2" type="ordered locus">B005_2191</name>
</gene>
<dbReference type="Proteomes" id="UP000003779">
    <property type="component" value="Chromosome"/>
</dbReference>
<dbReference type="STRING" id="1205910.B005_2191"/>
<dbReference type="HOGENOM" id="CLU_2369993_0_0_11"/>
<protein>
    <submittedName>
        <fullName evidence="2">Uncharacterized protein</fullName>
    </submittedName>
</protein>
<feature type="region of interest" description="Disordered" evidence="1">
    <location>
        <begin position="46"/>
        <end position="95"/>
    </location>
</feature>
<evidence type="ECO:0000256" key="1">
    <source>
        <dbReference type="SAM" id="MobiDB-lite"/>
    </source>
</evidence>
<evidence type="ECO:0000313" key="2">
    <source>
        <dbReference type="EMBL" id="AFR10912.1"/>
    </source>
</evidence>
<proteinExistence type="predicted"/>
<feature type="compositionally biased region" description="Low complexity" evidence="1">
    <location>
        <begin position="46"/>
        <end position="57"/>
    </location>
</feature>
<evidence type="ECO:0000313" key="3">
    <source>
        <dbReference type="Proteomes" id="UP000003779"/>
    </source>
</evidence>
<reference evidence="2 3" key="1">
    <citation type="journal article" date="2012" name="J. Bacteriol.">
        <title>Whole-Genome Sequence of Nocardiopsis alba Strain ATCC BAA-2165, Associated with Honeybees.</title>
        <authorList>
            <person name="Qiao J."/>
            <person name="Chen L."/>
            <person name="Li Y."/>
            <person name="Wang J."/>
            <person name="Zhang W."/>
            <person name="Chen S."/>
        </authorList>
    </citation>
    <scope>NUCLEOTIDE SEQUENCE [LARGE SCALE GENOMIC DNA]</scope>
    <source>
        <strain evidence="3">ATCC BAA-2165 / BE74</strain>
    </source>
</reference>
<sequence>MRDSTRNPDRALGEATEILTGVHRRVASFRWPWVDVPRKVVVHVSSVKGPGAGAASERGGEGPRRSIERRHDPRGGGACSMGRRTLPGRRPASPP</sequence>
<name>J7LJL0_NOCAA</name>
<dbReference type="EMBL" id="CP003788">
    <property type="protein sequence ID" value="AFR10912.1"/>
    <property type="molecule type" value="Genomic_DNA"/>
</dbReference>
<accession>J7LJL0</accession>
<dbReference type="KEGG" id="nal:B005_2191"/>
<dbReference type="AlphaFoldDB" id="J7LJL0"/>
<organism evidence="2 3">
    <name type="scientific">Nocardiopsis alba (strain ATCC BAA-2165 / BE74)</name>
    <dbReference type="NCBI Taxonomy" id="1205910"/>
    <lineage>
        <taxon>Bacteria</taxon>
        <taxon>Bacillati</taxon>
        <taxon>Actinomycetota</taxon>
        <taxon>Actinomycetes</taxon>
        <taxon>Streptosporangiales</taxon>
        <taxon>Nocardiopsidaceae</taxon>
        <taxon>Nocardiopsis</taxon>
    </lineage>
</organism>
<reference evidence="3" key="2">
    <citation type="submission" date="2012-08" db="EMBL/GenBank/DDBJ databases">
        <title>Whole-genome sequence of Nocardiopsis alba strain ATCC BAA-2165 associated with honeybees.</title>
        <authorList>
            <person name="Qiao J."/>
            <person name="Chen L."/>
            <person name="Li Y."/>
            <person name="Wang J."/>
            <person name="Zhang W."/>
            <person name="Chen S."/>
        </authorList>
    </citation>
    <scope>NUCLEOTIDE SEQUENCE [LARGE SCALE GENOMIC DNA]</scope>
    <source>
        <strain evidence="3">ATCC BAA-2165 / BE74</strain>
    </source>
</reference>